<proteinExistence type="predicted"/>
<evidence type="ECO:0000313" key="2">
    <source>
        <dbReference type="Proteomes" id="UP000654075"/>
    </source>
</evidence>
<keyword evidence="2" id="KW-1185">Reference proteome</keyword>
<comment type="caution">
    <text evidence="1">The sequence shown here is derived from an EMBL/GenBank/DDBJ whole genome shotgun (WGS) entry which is preliminary data.</text>
</comment>
<dbReference type="AlphaFoldDB" id="A0A813F6T0"/>
<reference evidence="1" key="1">
    <citation type="submission" date="2021-02" db="EMBL/GenBank/DDBJ databases">
        <authorList>
            <person name="Dougan E. K."/>
            <person name="Rhodes N."/>
            <person name="Thang M."/>
            <person name="Chan C."/>
        </authorList>
    </citation>
    <scope>NUCLEOTIDE SEQUENCE</scope>
</reference>
<dbReference type="EMBL" id="CAJNNV010020872">
    <property type="protein sequence ID" value="CAE8607229.1"/>
    <property type="molecule type" value="Genomic_DNA"/>
</dbReference>
<name>A0A813F6T0_POLGL</name>
<evidence type="ECO:0000313" key="1">
    <source>
        <dbReference type="EMBL" id="CAE8607229.1"/>
    </source>
</evidence>
<sequence>MNLTGVCWSFNKVCVLQSLPPLLRRHYCSVLPKRWVPPCLSGRGVSLTELSIGHSCVGGVGIQARWKVSVDACGETVDAGAGFEPSNARVTKSRYTSNAHPGPGINLQHLKAMIDEARQQTRRQADRSAPRQPNEAGEWPCNHCGQYLCRESFYGVSGSPKPNRVQIVSKCKDCIRIAVNNYHRTLRGNIVILVGAARQRSKLHVRNRSCTLTHNDILVMLWTQEARCAYSGIAMEILIPNSHWRMSLERKNNLMGYSRENCVLIASEFNSSDYSRHPGIRSSDVLGTAQWSADKVQSVLAVRHINLDVRLLGIDIEEARLPKFQPRRPRIALRRSPNSEGEWRCGTCGVYKAVCAFHKNTQCTGGLRSSCMDCSRENRQMHAKTLRRNMLALLASARRRSKDRQQAFALTLDCVLEMLWLQAGRCCYSGIPLQYKQRHTHWRMSLERLDNLVGYTRGNCVLIAVEFNTSDHSRKSAKANIFGTAQWSRRKASYVWGSYLPEDI</sequence>
<protein>
    <submittedName>
        <fullName evidence="1">Uncharacterized protein</fullName>
    </submittedName>
</protein>
<gene>
    <name evidence="1" type="ORF">PGLA1383_LOCUS25166</name>
</gene>
<accession>A0A813F6T0</accession>
<dbReference type="Proteomes" id="UP000654075">
    <property type="component" value="Unassembled WGS sequence"/>
</dbReference>
<dbReference type="Gene3D" id="3.30.40.220">
    <property type="match status" value="2"/>
</dbReference>
<organism evidence="1 2">
    <name type="scientific">Polarella glacialis</name>
    <name type="common">Dinoflagellate</name>
    <dbReference type="NCBI Taxonomy" id="89957"/>
    <lineage>
        <taxon>Eukaryota</taxon>
        <taxon>Sar</taxon>
        <taxon>Alveolata</taxon>
        <taxon>Dinophyceae</taxon>
        <taxon>Suessiales</taxon>
        <taxon>Suessiaceae</taxon>
        <taxon>Polarella</taxon>
    </lineage>
</organism>